<reference evidence="1 2" key="1">
    <citation type="submission" date="2017-12" db="EMBL/GenBank/DDBJ databases">
        <authorList>
            <person name="Pombert J.-F."/>
            <person name="Haag K.L."/>
            <person name="Ebert D."/>
        </authorList>
    </citation>
    <scope>NUCLEOTIDE SEQUENCE [LARGE SCALE GENOMIC DNA]</scope>
    <source>
        <strain evidence="1">IL-BN-2</strain>
    </source>
</reference>
<sequence length="125" mass="14745">MKKDVKENKTVEDNKAKRYNQTEVYKTFLSSNNGISFIIDKAKEVSRKNKESSGRYEGLGLNGEKIRSKEELYKSVENIVDFYLTWVSLCPGRKFLKMNKYDFLCEIENFCSKSEIKKFFSYLFV</sequence>
<dbReference type="AlphaFoldDB" id="A0A4Q9LE20"/>
<comment type="caution">
    <text evidence="1">The sequence shown here is derived from an EMBL/GenBank/DDBJ whole genome shotgun (WGS) entry which is preliminary data.</text>
</comment>
<evidence type="ECO:0000313" key="1">
    <source>
        <dbReference type="EMBL" id="TBU06223.1"/>
    </source>
</evidence>
<dbReference type="VEuPathDB" id="MicrosporidiaDB:CWI39_0531p0010"/>
<organism evidence="1 2">
    <name type="scientific">Hamiltosporidium magnivora</name>
    <dbReference type="NCBI Taxonomy" id="148818"/>
    <lineage>
        <taxon>Eukaryota</taxon>
        <taxon>Fungi</taxon>
        <taxon>Fungi incertae sedis</taxon>
        <taxon>Microsporidia</taxon>
        <taxon>Dubosqiidae</taxon>
        <taxon>Hamiltosporidium</taxon>
    </lineage>
</organism>
<evidence type="ECO:0000313" key="2">
    <source>
        <dbReference type="Proteomes" id="UP000293045"/>
    </source>
</evidence>
<dbReference type="EMBL" id="PIXR01000531">
    <property type="protein sequence ID" value="TBU06223.1"/>
    <property type="molecule type" value="Genomic_DNA"/>
</dbReference>
<name>A0A4Q9LE20_9MICR</name>
<proteinExistence type="predicted"/>
<accession>A0A4Q9LE20</accession>
<gene>
    <name evidence="1" type="ORF">CWI39_0531p0010</name>
</gene>
<dbReference type="Proteomes" id="UP000293045">
    <property type="component" value="Unassembled WGS sequence"/>
</dbReference>
<dbReference type="VEuPathDB" id="MicrosporidiaDB:CWI36_0495p0010"/>
<protein>
    <submittedName>
        <fullName evidence="1">Uncharacterized protein</fullName>
    </submittedName>
</protein>